<evidence type="ECO:0000313" key="2">
    <source>
        <dbReference type="Proteomes" id="UP000317422"/>
    </source>
</evidence>
<reference evidence="1 2" key="1">
    <citation type="submission" date="2019-06" db="EMBL/GenBank/DDBJ databases">
        <title>Sequencing the genomes of 1000 actinobacteria strains.</title>
        <authorList>
            <person name="Klenk H.-P."/>
        </authorList>
    </citation>
    <scope>NUCLEOTIDE SEQUENCE [LARGE SCALE GENOMIC DNA]</scope>
    <source>
        <strain evidence="1 2">DSM 45015</strain>
    </source>
</reference>
<keyword evidence="2" id="KW-1185">Reference proteome</keyword>
<dbReference type="EMBL" id="VFQC01000001">
    <property type="protein sequence ID" value="TQN31148.1"/>
    <property type="molecule type" value="Genomic_DNA"/>
</dbReference>
<dbReference type="RefSeq" id="WP_246062087.1">
    <property type="nucleotide sequence ID" value="NZ_VFQC01000001.1"/>
</dbReference>
<sequence length="100" mass="11028">MATTGDAGFMNAVTADHESMVRFPEREADRVESEAPVGWRVVWLPRHGMYLAYTEAEAGTGAGPCVAEAEPDRVISSIRALGELRDGVRKWVAHCWRAEL</sequence>
<protein>
    <submittedName>
        <fullName evidence="1">Uncharacterized protein</fullName>
    </submittedName>
</protein>
<organism evidence="1 2">
    <name type="scientific">Haloactinospora alba</name>
    <dbReference type="NCBI Taxonomy" id="405555"/>
    <lineage>
        <taxon>Bacteria</taxon>
        <taxon>Bacillati</taxon>
        <taxon>Actinomycetota</taxon>
        <taxon>Actinomycetes</taxon>
        <taxon>Streptosporangiales</taxon>
        <taxon>Nocardiopsidaceae</taxon>
        <taxon>Haloactinospora</taxon>
    </lineage>
</organism>
<dbReference type="Proteomes" id="UP000317422">
    <property type="component" value="Unassembled WGS sequence"/>
</dbReference>
<evidence type="ECO:0000313" key="1">
    <source>
        <dbReference type="EMBL" id="TQN31148.1"/>
    </source>
</evidence>
<accession>A0A543NH23</accession>
<gene>
    <name evidence="1" type="ORF">FHX37_1040</name>
</gene>
<comment type="caution">
    <text evidence="1">The sequence shown here is derived from an EMBL/GenBank/DDBJ whole genome shotgun (WGS) entry which is preliminary data.</text>
</comment>
<proteinExistence type="predicted"/>
<name>A0A543NH23_9ACTN</name>
<dbReference type="AlphaFoldDB" id="A0A543NH23"/>